<name>A0AA38TAE0_9ASTR</name>
<comment type="caution">
    <text evidence="1">The sequence shown here is derived from an EMBL/GenBank/DDBJ whole genome shotgun (WGS) entry which is preliminary data.</text>
</comment>
<evidence type="ECO:0000313" key="1">
    <source>
        <dbReference type="EMBL" id="KAJ9557310.1"/>
    </source>
</evidence>
<sequence length="191" mass="21382">MKDFSWGEVAGDGGATMVVVARGGPTCMAQNLGVKSDRVDGAVTWQCRKIALMLALCKQLRDKYSLVAVSIVTKHLLYSNYLFSVEAPHFVIFLKSKASFTTLLNGLQFYTFNSIVALHLIQVTKDIFTKEDSEFLVKYGALSEERIRAVETRNCPHAAIREDININLIPLEELSNLYKTNILLCESMLEI</sequence>
<keyword evidence="2" id="KW-1185">Reference proteome</keyword>
<dbReference type="Proteomes" id="UP001172457">
    <property type="component" value="Chromosome 3"/>
</dbReference>
<dbReference type="PANTHER" id="PTHR31715">
    <property type="entry name" value="UREASE ACCESSORY PROTEIN G"/>
    <property type="match status" value="1"/>
</dbReference>
<accession>A0AA38TAE0</accession>
<protein>
    <submittedName>
        <fullName evidence="1">Uncharacterized protein</fullName>
    </submittedName>
</protein>
<dbReference type="AlphaFoldDB" id="A0AA38TAE0"/>
<dbReference type="PANTHER" id="PTHR31715:SF0">
    <property type="entry name" value="UREASE ACCESSORY PROTEIN G"/>
    <property type="match status" value="1"/>
</dbReference>
<dbReference type="GO" id="GO:0043419">
    <property type="term" value="P:urea catabolic process"/>
    <property type="evidence" value="ECO:0007669"/>
    <property type="project" value="InterPro"/>
</dbReference>
<dbReference type="EMBL" id="JARYMX010000003">
    <property type="protein sequence ID" value="KAJ9557310.1"/>
    <property type="molecule type" value="Genomic_DNA"/>
</dbReference>
<dbReference type="InterPro" id="IPR004400">
    <property type="entry name" value="UreG"/>
</dbReference>
<proteinExistence type="predicted"/>
<reference evidence="1" key="1">
    <citation type="submission" date="2023-03" db="EMBL/GenBank/DDBJ databases">
        <title>Chromosome-scale reference genome and RAD-based genetic map of yellow starthistle (Centaurea solstitialis) reveal putative structural variation and QTLs associated with invader traits.</title>
        <authorList>
            <person name="Reatini B."/>
            <person name="Cang F.A."/>
            <person name="Jiang Q."/>
            <person name="Mckibben M.T.W."/>
            <person name="Barker M.S."/>
            <person name="Rieseberg L.H."/>
            <person name="Dlugosch K.M."/>
        </authorList>
    </citation>
    <scope>NUCLEOTIDE SEQUENCE</scope>
    <source>
        <strain evidence="1">CAN-66</strain>
        <tissue evidence="1">Leaf</tissue>
    </source>
</reference>
<gene>
    <name evidence="1" type="ORF">OSB04_011924</name>
</gene>
<evidence type="ECO:0000313" key="2">
    <source>
        <dbReference type="Proteomes" id="UP001172457"/>
    </source>
</evidence>
<dbReference type="GO" id="GO:0016151">
    <property type="term" value="F:nickel cation binding"/>
    <property type="evidence" value="ECO:0007669"/>
    <property type="project" value="InterPro"/>
</dbReference>
<organism evidence="1 2">
    <name type="scientific">Centaurea solstitialis</name>
    <name type="common">yellow star-thistle</name>
    <dbReference type="NCBI Taxonomy" id="347529"/>
    <lineage>
        <taxon>Eukaryota</taxon>
        <taxon>Viridiplantae</taxon>
        <taxon>Streptophyta</taxon>
        <taxon>Embryophyta</taxon>
        <taxon>Tracheophyta</taxon>
        <taxon>Spermatophyta</taxon>
        <taxon>Magnoliopsida</taxon>
        <taxon>eudicotyledons</taxon>
        <taxon>Gunneridae</taxon>
        <taxon>Pentapetalae</taxon>
        <taxon>asterids</taxon>
        <taxon>campanulids</taxon>
        <taxon>Asterales</taxon>
        <taxon>Asteraceae</taxon>
        <taxon>Carduoideae</taxon>
        <taxon>Cardueae</taxon>
        <taxon>Centaureinae</taxon>
        <taxon>Centaurea</taxon>
    </lineage>
</organism>
<dbReference type="GO" id="GO:0003924">
    <property type="term" value="F:GTPase activity"/>
    <property type="evidence" value="ECO:0007669"/>
    <property type="project" value="InterPro"/>
</dbReference>